<keyword evidence="2" id="KW-0813">Transport</keyword>
<keyword evidence="6 10" id="KW-1133">Transmembrane helix</keyword>
<evidence type="ECO:0000256" key="5">
    <source>
        <dbReference type="ARBA" id="ARBA00022692"/>
    </source>
</evidence>
<dbReference type="EMBL" id="VBAP01000023">
    <property type="protein sequence ID" value="TMI76406.1"/>
    <property type="molecule type" value="Genomic_DNA"/>
</dbReference>
<protein>
    <recommendedName>
        <fullName evidence="8">Autoinducer 2 import system permease protein LsrD</fullName>
    </recommendedName>
</protein>
<feature type="transmembrane region" description="Helical" evidence="10">
    <location>
        <begin position="46"/>
        <end position="65"/>
    </location>
</feature>
<dbReference type="Proteomes" id="UP000318834">
    <property type="component" value="Unassembled WGS sequence"/>
</dbReference>
<evidence type="ECO:0000256" key="6">
    <source>
        <dbReference type="ARBA" id="ARBA00022989"/>
    </source>
</evidence>
<feature type="transmembrane region" description="Helical" evidence="10">
    <location>
        <begin position="150"/>
        <end position="179"/>
    </location>
</feature>
<feature type="transmembrane region" description="Helical" evidence="10">
    <location>
        <begin position="14"/>
        <end position="34"/>
    </location>
</feature>
<feature type="transmembrane region" description="Helical" evidence="10">
    <location>
        <begin position="88"/>
        <end position="107"/>
    </location>
</feature>
<evidence type="ECO:0000313" key="11">
    <source>
        <dbReference type="EMBL" id="TMI76406.1"/>
    </source>
</evidence>
<dbReference type="GO" id="GO:0005886">
    <property type="term" value="C:plasma membrane"/>
    <property type="evidence" value="ECO:0007669"/>
    <property type="project" value="UniProtKB-SubCell"/>
</dbReference>
<evidence type="ECO:0000256" key="7">
    <source>
        <dbReference type="ARBA" id="ARBA00023136"/>
    </source>
</evidence>
<reference evidence="11 12" key="1">
    <citation type="journal article" date="2019" name="Nat. Microbiol.">
        <title>Mediterranean grassland soil C-N compound turnover is dependent on rainfall and depth, and is mediated by genomically divergent microorganisms.</title>
        <authorList>
            <person name="Diamond S."/>
            <person name="Andeer P.F."/>
            <person name="Li Z."/>
            <person name="Crits-Christoph A."/>
            <person name="Burstein D."/>
            <person name="Anantharaman K."/>
            <person name="Lane K.R."/>
            <person name="Thomas B.C."/>
            <person name="Pan C."/>
            <person name="Northen T.R."/>
            <person name="Banfield J.F."/>
        </authorList>
    </citation>
    <scope>NUCLEOTIDE SEQUENCE [LARGE SCALE GENOMIC DNA]</scope>
    <source>
        <strain evidence="11">NP_8</strain>
    </source>
</reference>
<accession>A0A537J081</accession>
<sequence length="349" mass="36078">MGPMRIRLLWRERVLIGLLVGSGVLLALLSDVFFTPANLLRATRYAAEIGLVALPMTMIIISRGIDLSVASNMALSAMTMGLLWQRGIPVWPAAALGIAAGTLAGWLNGWVIARVRVPAIVVTLATLAVYRGVATGLSGGTGILGFPDSFLALGAGTVAGVPIQTIIWIAGIAAAAVFLTRTAVGRYIYGIGHNETALRFSGIDVDRIVLGLYTASGFVSALAGMIYAARVGTAKSNAAAGYELTVITAVVLGGTSLAGGEGTIVGTMLGVLIITILQNGLTLARVPAAVQDVLIGTVLVGAVLTYRERAGRKEVFVIAPPQPEPHHAGGRVLTDPGNDLAVGEERRNP</sequence>
<organism evidence="11 12">
    <name type="scientific">Candidatus Segetimicrobium genomatis</name>
    <dbReference type="NCBI Taxonomy" id="2569760"/>
    <lineage>
        <taxon>Bacteria</taxon>
        <taxon>Bacillati</taxon>
        <taxon>Candidatus Sysuimicrobiota</taxon>
        <taxon>Candidatus Sysuimicrobiia</taxon>
        <taxon>Candidatus Sysuimicrobiales</taxon>
        <taxon>Candidatus Segetimicrobiaceae</taxon>
        <taxon>Candidatus Segetimicrobium</taxon>
    </lineage>
</organism>
<keyword evidence="5 10" id="KW-0812">Transmembrane</keyword>
<evidence type="ECO:0000256" key="10">
    <source>
        <dbReference type="SAM" id="Phobius"/>
    </source>
</evidence>
<comment type="subcellular location">
    <subcellularLocation>
        <location evidence="1">Cell membrane</location>
        <topology evidence="1">Multi-pass membrane protein</topology>
    </subcellularLocation>
</comment>
<feature type="region of interest" description="Disordered" evidence="9">
    <location>
        <begin position="320"/>
        <end position="349"/>
    </location>
</feature>
<dbReference type="InterPro" id="IPR001851">
    <property type="entry name" value="ABC_transp_permease"/>
</dbReference>
<comment type="caution">
    <text evidence="11">The sequence shown here is derived from an EMBL/GenBank/DDBJ whole genome shotgun (WGS) entry which is preliminary data.</text>
</comment>
<feature type="transmembrane region" description="Helical" evidence="10">
    <location>
        <begin position="119"/>
        <end position="144"/>
    </location>
</feature>
<proteinExistence type="predicted"/>
<dbReference type="PANTHER" id="PTHR32196:SF71">
    <property type="entry name" value="AUTOINDUCER 2 IMPORT SYSTEM PERMEASE PROTEIN LSRD"/>
    <property type="match status" value="1"/>
</dbReference>
<evidence type="ECO:0000256" key="9">
    <source>
        <dbReference type="SAM" id="MobiDB-lite"/>
    </source>
</evidence>
<feature type="transmembrane region" description="Helical" evidence="10">
    <location>
        <begin position="208"/>
        <end position="227"/>
    </location>
</feature>
<dbReference type="PANTHER" id="PTHR32196">
    <property type="entry name" value="ABC TRANSPORTER PERMEASE PROTEIN YPHD-RELATED-RELATED"/>
    <property type="match status" value="1"/>
</dbReference>
<keyword evidence="7 10" id="KW-0472">Membrane</keyword>
<dbReference type="CDD" id="cd06579">
    <property type="entry name" value="TM_PBP1_transp_AraH_like"/>
    <property type="match status" value="1"/>
</dbReference>
<evidence type="ECO:0000256" key="4">
    <source>
        <dbReference type="ARBA" id="ARBA00022519"/>
    </source>
</evidence>
<dbReference type="GO" id="GO:0022857">
    <property type="term" value="F:transmembrane transporter activity"/>
    <property type="evidence" value="ECO:0007669"/>
    <property type="project" value="InterPro"/>
</dbReference>
<name>A0A537J081_9BACT</name>
<gene>
    <name evidence="11" type="ORF">E6H05_03700</name>
</gene>
<keyword evidence="4" id="KW-0997">Cell inner membrane</keyword>
<feature type="transmembrane region" description="Helical" evidence="10">
    <location>
        <begin position="239"/>
        <end position="257"/>
    </location>
</feature>
<evidence type="ECO:0000256" key="1">
    <source>
        <dbReference type="ARBA" id="ARBA00004651"/>
    </source>
</evidence>
<dbReference type="Pfam" id="PF02653">
    <property type="entry name" value="BPD_transp_2"/>
    <property type="match status" value="1"/>
</dbReference>
<dbReference type="AlphaFoldDB" id="A0A537J081"/>
<evidence type="ECO:0000256" key="2">
    <source>
        <dbReference type="ARBA" id="ARBA00022448"/>
    </source>
</evidence>
<evidence type="ECO:0000256" key="8">
    <source>
        <dbReference type="ARBA" id="ARBA00039381"/>
    </source>
</evidence>
<keyword evidence="3" id="KW-1003">Cell membrane</keyword>
<evidence type="ECO:0000313" key="12">
    <source>
        <dbReference type="Proteomes" id="UP000318834"/>
    </source>
</evidence>
<evidence type="ECO:0000256" key="3">
    <source>
        <dbReference type="ARBA" id="ARBA00022475"/>
    </source>
</evidence>